<comment type="caution">
    <text evidence="11">The sequence shown here is derived from an EMBL/GenBank/DDBJ whole genome shotgun (WGS) entry which is preliminary data.</text>
</comment>
<comment type="similarity">
    <text evidence="2">Belongs to the binding-protein-dependent transport system permease family. MalFG subfamily.</text>
</comment>
<feature type="transmembrane region" description="Helical" evidence="9">
    <location>
        <begin position="237"/>
        <end position="259"/>
    </location>
</feature>
<sequence>MFARLPSPREHALRKQVQPWLINSAVIVIVALLLLPIALTLSTSFKREQDVLRRPPVLLPCDDPQGHFRLSACRFVVEGYERVIAPRPDPNALLGVRLTGRMFSTYLPNTVLYALLSSGLVFVLAGFAGYAFSRYRFRGRRALMVAILAITGIPLLTNLLALYQMAVDLRKSGLPGYDERMFIIAVYVGFYLPISVWIVKGFFDTIPRELEEAALIDGCTPIGVLWRIVVPLAMPGLLAAFLLCFVNVWNEFIAGYLLITKRDLRTAMFGMYDFLSQNIINYQVIAAACVLIAAPVVILFLFTRQTFFQAMTEGAVKG</sequence>
<feature type="transmembrane region" description="Helical" evidence="9">
    <location>
        <begin position="20"/>
        <end position="39"/>
    </location>
</feature>
<evidence type="ECO:0000256" key="9">
    <source>
        <dbReference type="RuleBase" id="RU363032"/>
    </source>
</evidence>
<evidence type="ECO:0000313" key="12">
    <source>
        <dbReference type="Proteomes" id="UP000230790"/>
    </source>
</evidence>
<gene>
    <name evidence="11" type="ORF">CUN48_01735</name>
</gene>
<evidence type="ECO:0000313" key="11">
    <source>
        <dbReference type="EMBL" id="PJF48796.1"/>
    </source>
</evidence>
<dbReference type="Pfam" id="PF00528">
    <property type="entry name" value="BPD_transp_1"/>
    <property type="match status" value="1"/>
</dbReference>
<feature type="transmembrane region" description="Helical" evidence="9">
    <location>
        <begin position="279"/>
        <end position="302"/>
    </location>
</feature>
<name>A0A2M8QG63_9CHLR</name>
<evidence type="ECO:0000259" key="10">
    <source>
        <dbReference type="PROSITE" id="PS50928"/>
    </source>
</evidence>
<dbReference type="InterPro" id="IPR035906">
    <property type="entry name" value="MetI-like_sf"/>
</dbReference>
<dbReference type="AlphaFoldDB" id="A0A2M8QG63"/>
<keyword evidence="5" id="KW-0762">Sugar transport</keyword>
<dbReference type="InterPro" id="IPR000515">
    <property type="entry name" value="MetI-like"/>
</dbReference>
<evidence type="ECO:0000256" key="7">
    <source>
        <dbReference type="ARBA" id="ARBA00022989"/>
    </source>
</evidence>
<keyword evidence="8 9" id="KW-0472">Membrane</keyword>
<evidence type="ECO:0000256" key="2">
    <source>
        <dbReference type="ARBA" id="ARBA00009047"/>
    </source>
</evidence>
<dbReference type="EMBL" id="PGTN01000006">
    <property type="protein sequence ID" value="PJF48796.1"/>
    <property type="molecule type" value="Genomic_DNA"/>
</dbReference>
<proteinExistence type="inferred from homology"/>
<feature type="transmembrane region" description="Helical" evidence="9">
    <location>
        <begin position="181"/>
        <end position="199"/>
    </location>
</feature>
<dbReference type="PANTHER" id="PTHR32243">
    <property type="entry name" value="MALTOSE TRANSPORT SYSTEM PERMEASE-RELATED"/>
    <property type="match status" value="1"/>
</dbReference>
<dbReference type="PANTHER" id="PTHR32243:SF50">
    <property type="entry name" value="MALTOSE_MALTODEXTRIN TRANSPORT SYSTEM PERMEASE PROTEIN MALG"/>
    <property type="match status" value="1"/>
</dbReference>
<dbReference type="CDD" id="cd06261">
    <property type="entry name" value="TM_PBP2"/>
    <property type="match status" value="1"/>
</dbReference>
<dbReference type="Proteomes" id="UP000230790">
    <property type="component" value="Unassembled WGS sequence"/>
</dbReference>
<dbReference type="PROSITE" id="PS50928">
    <property type="entry name" value="ABC_TM1"/>
    <property type="match status" value="1"/>
</dbReference>
<evidence type="ECO:0000256" key="5">
    <source>
        <dbReference type="ARBA" id="ARBA00022597"/>
    </source>
</evidence>
<evidence type="ECO:0000256" key="4">
    <source>
        <dbReference type="ARBA" id="ARBA00022475"/>
    </source>
</evidence>
<keyword evidence="7 9" id="KW-1133">Transmembrane helix</keyword>
<organism evidence="11 12">
    <name type="scientific">Candidatus Thermofonsia Clade 3 bacterium</name>
    <dbReference type="NCBI Taxonomy" id="2364212"/>
    <lineage>
        <taxon>Bacteria</taxon>
        <taxon>Bacillati</taxon>
        <taxon>Chloroflexota</taxon>
        <taxon>Candidatus Thermofontia</taxon>
        <taxon>Candidatus Thermofonsia Clade 3</taxon>
    </lineage>
</organism>
<dbReference type="InterPro" id="IPR050901">
    <property type="entry name" value="BP-dep_ABC_trans_perm"/>
</dbReference>
<evidence type="ECO:0000256" key="8">
    <source>
        <dbReference type="ARBA" id="ARBA00023136"/>
    </source>
</evidence>
<comment type="subcellular location">
    <subcellularLocation>
        <location evidence="1 9">Cell membrane</location>
        <topology evidence="1 9">Multi-pass membrane protein</topology>
    </subcellularLocation>
</comment>
<feature type="transmembrane region" description="Helical" evidence="9">
    <location>
        <begin position="111"/>
        <end position="130"/>
    </location>
</feature>
<keyword evidence="4" id="KW-1003">Cell membrane</keyword>
<dbReference type="Gene3D" id="1.10.3720.10">
    <property type="entry name" value="MetI-like"/>
    <property type="match status" value="1"/>
</dbReference>
<evidence type="ECO:0000256" key="1">
    <source>
        <dbReference type="ARBA" id="ARBA00004651"/>
    </source>
</evidence>
<feature type="transmembrane region" description="Helical" evidence="9">
    <location>
        <begin position="142"/>
        <end position="161"/>
    </location>
</feature>
<feature type="domain" description="ABC transmembrane type-1" evidence="10">
    <location>
        <begin position="107"/>
        <end position="303"/>
    </location>
</feature>
<dbReference type="GO" id="GO:0005886">
    <property type="term" value="C:plasma membrane"/>
    <property type="evidence" value="ECO:0007669"/>
    <property type="project" value="UniProtKB-SubCell"/>
</dbReference>
<dbReference type="SUPFAM" id="SSF161098">
    <property type="entry name" value="MetI-like"/>
    <property type="match status" value="1"/>
</dbReference>
<keyword evidence="3 9" id="KW-0813">Transport</keyword>
<dbReference type="GO" id="GO:0055085">
    <property type="term" value="P:transmembrane transport"/>
    <property type="evidence" value="ECO:0007669"/>
    <property type="project" value="InterPro"/>
</dbReference>
<evidence type="ECO:0000256" key="6">
    <source>
        <dbReference type="ARBA" id="ARBA00022692"/>
    </source>
</evidence>
<accession>A0A2M8QG63</accession>
<protein>
    <submittedName>
        <fullName evidence="11">Carbohydrate ABC transporter permease</fullName>
    </submittedName>
</protein>
<keyword evidence="6 9" id="KW-0812">Transmembrane</keyword>
<evidence type="ECO:0000256" key="3">
    <source>
        <dbReference type="ARBA" id="ARBA00022448"/>
    </source>
</evidence>
<reference evidence="11 12" key="1">
    <citation type="submission" date="2017-11" db="EMBL/GenBank/DDBJ databases">
        <title>Evolution of Phototrophy in the Chloroflexi Phylum Driven by Horizontal Gene Transfer.</title>
        <authorList>
            <person name="Ward L.M."/>
            <person name="Hemp J."/>
            <person name="Shih P.M."/>
            <person name="Mcglynn S.E."/>
            <person name="Fischer W."/>
        </authorList>
    </citation>
    <scope>NUCLEOTIDE SEQUENCE [LARGE SCALE GENOMIC DNA]</scope>
    <source>
        <strain evidence="11">JP3_7</strain>
    </source>
</reference>